<reference evidence="6" key="1">
    <citation type="submission" date="2021-01" db="EMBL/GenBank/DDBJ databases">
        <title>Marivirga sp. nov., isolated from intertidal surface sediments.</title>
        <authorList>
            <person name="Zhang M."/>
        </authorList>
    </citation>
    <scope>NUCLEOTIDE SEQUENCE</scope>
    <source>
        <strain evidence="6">SM1354</strain>
    </source>
</reference>
<gene>
    <name evidence="6" type="ORF">JKP34_17185</name>
</gene>
<evidence type="ECO:0000313" key="6">
    <source>
        <dbReference type="EMBL" id="MBL0767002.1"/>
    </source>
</evidence>
<evidence type="ECO:0000256" key="2">
    <source>
        <dbReference type="ARBA" id="ARBA00022676"/>
    </source>
</evidence>
<evidence type="ECO:0000256" key="4">
    <source>
        <dbReference type="SAM" id="Phobius"/>
    </source>
</evidence>
<accession>A0A937AAS1</accession>
<feature type="domain" description="Glycosyltransferase 2-like" evidence="5">
    <location>
        <begin position="44"/>
        <end position="210"/>
    </location>
</feature>
<evidence type="ECO:0000256" key="1">
    <source>
        <dbReference type="ARBA" id="ARBA00006739"/>
    </source>
</evidence>
<feature type="transmembrane region" description="Helical" evidence="4">
    <location>
        <begin position="275"/>
        <end position="299"/>
    </location>
</feature>
<comment type="similarity">
    <text evidence="1">Belongs to the glycosyltransferase 2 family.</text>
</comment>
<feature type="transmembrane region" description="Helical" evidence="4">
    <location>
        <begin position="6"/>
        <end position="26"/>
    </location>
</feature>
<keyword evidence="3" id="KW-0808">Transferase</keyword>
<dbReference type="InterPro" id="IPR029044">
    <property type="entry name" value="Nucleotide-diphossugar_trans"/>
</dbReference>
<keyword evidence="4" id="KW-0472">Membrane</keyword>
<name>A0A937AAS1_9BACT</name>
<feature type="transmembrane region" description="Helical" evidence="4">
    <location>
        <begin position="335"/>
        <end position="355"/>
    </location>
</feature>
<evidence type="ECO:0000256" key="3">
    <source>
        <dbReference type="ARBA" id="ARBA00022679"/>
    </source>
</evidence>
<protein>
    <submittedName>
        <fullName evidence="6">Glycosyltransferase</fullName>
    </submittedName>
</protein>
<dbReference type="PANTHER" id="PTHR43630">
    <property type="entry name" value="POLY-BETA-1,6-N-ACETYL-D-GLUCOSAMINE SYNTHASE"/>
    <property type="match status" value="1"/>
</dbReference>
<dbReference type="GO" id="GO:0016757">
    <property type="term" value="F:glycosyltransferase activity"/>
    <property type="evidence" value="ECO:0007669"/>
    <property type="project" value="UniProtKB-KW"/>
</dbReference>
<keyword evidence="4" id="KW-1133">Transmembrane helix</keyword>
<dbReference type="AlphaFoldDB" id="A0A937AAS1"/>
<dbReference type="Proteomes" id="UP000642920">
    <property type="component" value="Unassembled WGS sequence"/>
</dbReference>
<comment type="caution">
    <text evidence="6">The sequence shown here is derived from an EMBL/GenBank/DDBJ whole genome shotgun (WGS) entry which is preliminary data.</text>
</comment>
<dbReference type="EMBL" id="JAERQG010000005">
    <property type="protein sequence ID" value="MBL0767002.1"/>
    <property type="molecule type" value="Genomic_DNA"/>
</dbReference>
<keyword evidence="2" id="KW-0328">Glycosyltransferase</keyword>
<dbReference type="PANTHER" id="PTHR43630:SF1">
    <property type="entry name" value="POLY-BETA-1,6-N-ACETYL-D-GLUCOSAMINE SYNTHASE"/>
    <property type="match status" value="1"/>
</dbReference>
<organism evidence="6 7">
    <name type="scientific">Marivirga atlantica</name>
    <dbReference type="NCBI Taxonomy" id="1548457"/>
    <lineage>
        <taxon>Bacteria</taxon>
        <taxon>Pseudomonadati</taxon>
        <taxon>Bacteroidota</taxon>
        <taxon>Cytophagia</taxon>
        <taxon>Cytophagales</taxon>
        <taxon>Marivirgaceae</taxon>
        <taxon>Marivirga</taxon>
    </lineage>
</organism>
<sequence>MSVVLATSIGLILLVILIDLILWGAWKPKGQQTAELSGDLPFVSILLAVRNEVHNVSQTLESLEELDYPVDKFEVLMGDDQSSDGSTEILKRWSEENPHFQYVVIKEGEGEMTAKANVLAQLEKYANGEYLLFTDADISVPKSWVKKHLACLKDDMGIQSGFTIIQPTGFFSSMQMIDWSLALGMVKIVSGWKIPVTGVGNNMIVSRKAYDAVGGYSTLPFSATEDFALFDAITKKGYGFQQLANRESLAKSKAENSFGELLLQRKRWMKGAMQLPFFMITLLVLQALYYPAIIFLLVAHPLIGIPLFGLKTTLQSLFINKIHERLGEYMPLGHLFIFELYSAVLSIVLCFYYLLPLPLSWKGRKI</sequence>
<evidence type="ECO:0000259" key="5">
    <source>
        <dbReference type="Pfam" id="PF00535"/>
    </source>
</evidence>
<dbReference type="Pfam" id="PF00535">
    <property type="entry name" value="Glycos_transf_2"/>
    <property type="match status" value="1"/>
</dbReference>
<dbReference type="RefSeq" id="WP_201924197.1">
    <property type="nucleotide sequence ID" value="NZ_JAERQG010000005.1"/>
</dbReference>
<dbReference type="SUPFAM" id="SSF53448">
    <property type="entry name" value="Nucleotide-diphospho-sugar transferases"/>
    <property type="match status" value="1"/>
</dbReference>
<dbReference type="Gene3D" id="3.90.550.10">
    <property type="entry name" value="Spore Coat Polysaccharide Biosynthesis Protein SpsA, Chain A"/>
    <property type="match status" value="1"/>
</dbReference>
<proteinExistence type="inferred from homology"/>
<dbReference type="InterPro" id="IPR001173">
    <property type="entry name" value="Glyco_trans_2-like"/>
</dbReference>
<keyword evidence="4" id="KW-0812">Transmembrane</keyword>
<keyword evidence="7" id="KW-1185">Reference proteome</keyword>
<evidence type="ECO:0000313" key="7">
    <source>
        <dbReference type="Proteomes" id="UP000642920"/>
    </source>
</evidence>